<dbReference type="OrthoDB" id="1606438at2759"/>
<evidence type="ECO:0000256" key="2">
    <source>
        <dbReference type="ARBA" id="ARBA00022679"/>
    </source>
</evidence>
<dbReference type="PROSITE" id="PS51683">
    <property type="entry name" value="SAM_OMT_II"/>
    <property type="match status" value="1"/>
</dbReference>
<evidence type="ECO:0000313" key="6">
    <source>
        <dbReference type="Proteomes" id="UP000664521"/>
    </source>
</evidence>
<keyword evidence="3" id="KW-0949">S-adenosyl-L-methionine</keyword>
<dbReference type="Proteomes" id="UP000664521">
    <property type="component" value="Unassembled WGS sequence"/>
</dbReference>
<dbReference type="Pfam" id="PF00891">
    <property type="entry name" value="Methyltransf_2"/>
    <property type="match status" value="1"/>
</dbReference>
<dbReference type="InterPro" id="IPR016461">
    <property type="entry name" value="COMT-like"/>
</dbReference>
<dbReference type="InterPro" id="IPR001077">
    <property type="entry name" value="COMT_C"/>
</dbReference>
<keyword evidence="2" id="KW-0808">Transferase</keyword>
<comment type="caution">
    <text evidence="5">The sequence shown here is derived from an EMBL/GenBank/DDBJ whole genome shotgun (WGS) entry which is preliminary data.</text>
</comment>
<dbReference type="Gene3D" id="1.10.10.10">
    <property type="entry name" value="Winged helix-like DNA-binding domain superfamily/Winged helix DNA-binding domain"/>
    <property type="match status" value="1"/>
</dbReference>
<dbReference type="EMBL" id="CAJPDS010000017">
    <property type="protein sequence ID" value="CAF9916323.1"/>
    <property type="molecule type" value="Genomic_DNA"/>
</dbReference>
<organism evidence="5 6">
    <name type="scientific">Heterodermia speciosa</name>
    <dbReference type="NCBI Taxonomy" id="116794"/>
    <lineage>
        <taxon>Eukaryota</taxon>
        <taxon>Fungi</taxon>
        <taxon>Dikarya</taxon>
        <taxon>Ascomycota</taxon>
        <taxon>Pezizomycotina</taxon>
        <taxon>Lecanoromycetes</taxon>
        <taxon>OSLEUM clade</taxon>
        <taxon>Lecanoromycetidae</taxon>
        <taxon>Caliciales</taxon>
        <taxon>Physciaceae</taxon>
        <taxon>Heterodermia</taxon>
    </lineage>
</organism>
<keyword evidence="1" id="KW-0489">Methyltransferase</keyword>
<accession>A0A8H3F2E9</accession>
<reference evidence="5" key="1">
    <citation type="submission" date="2021-03" db="EMBL/GenBank/DDBJ databases">
        <authorList>
            <person name="Tagirdzhanova G."/>
        </authorList>
    </citation>
    <scope>NUCLEOTIDE SEQUENCE</scope>
</reference>
<dbReference type="SUPFAM" id="SSF53335">
    <property type="entry name" value="S-adenosyl-L-methionine-dependent methyltransferases"/>
    <property type="match status" value="1"/>
</dbReference>
<dbReference type="GO" id="GO:0008171">
    <property type="term" value="F:O-methyltransferase activity"/>
    <property type="evidence" value="ECO:0007669"/>
    <property type="project" value="InterPro"/>
</dbReference>
<evidence type="ECO:0000313" key="5">
    <source>
        <dbReference type="EMBL" id="CAF9916323.1"/>
    </source>
</evidence>
<dbReference type="CDD" id="cd02440">
    <property type="entry name" value="AdoMet_MTases"/>
    <property type="match status" value="1"/>
</dbReference>
<dbReference type="InterPro" id="IPR036388">
    <property type="entry name" value="WH-like_DNA-bd_sf"/>
</dbReference>
<sequence length="417" mass="46813">MVSSRIVQLAQQIISNTHELDSYLQSENLPSPSFEEDGPVDFGIRSDSIKKAQDVVIDSTLELHNLLIGPALCLRPVLNGVSLQAIYKYNIASHVPMRGQISFEDLASKCGLDPINLRRILRFAMAHHYVFQEPRSGYVAHSAASRKLSEDSNAQATLGYMFDEVWQAFAHTLQAKEKFKSDEPNESGWSLSQHTDRPVWEHYASHPEMAKRFARTMSALAEGGNSPLFLVEGFSWPSVGDGSGIVVDVGGSKGDVSIAIAQSTSNLQFVVQDLPSMIKDAKTHVPNEVTNRIHFMAHDFFKDQTVQADVYLFRRIFHNWSDSHVVRILRATVPALKPGSRLVINDYLIPNAGEMSPSKERDIRSMDMIMLSLFNSRERDANDWRMIILDADVRFQDIKIWTPDGASLAIIEATWKN</sequence>
<dbReference type="InterPro" id="IPR036390">
    <property type="entry name" value="WH_DNA-bd_sf"/>
</dbReference>
<name>A0A8H3F2E9_9LECA</name>
<evidence type="ECO:0000259" key="4">
    <source>
        <dbReference type="Pfam" id="PF00891"/>
    </source>
</evidence>
<dbReference type="InterPro" id="IPR029063">
    <property type="entry name" value="SAM-dependent_MTases_sf"/>
</dbReference>
<evidence type="ECO:0000256" key="3">
    <source>
        <dbReference type="ARBA" id="ARBA00022691"/>
    </source>
</evidence>
<keyword evidence="6" id="KW-1185">Reference proteome</keyword>
<dbReference type="AlphaFoldDB" id="A0A8H3F2E9"/>
<dbReference type="SUPFAM" id="SSF46785">
    <property type="entry name" value="Winged helix' DNA-binding domain"/>
    <property type="match status" value="1"/>
</dbReference>
<feature type="domain" description="O-methyltransferase C-terminal" evidence="4">
    <location>
        <begin position="245"/>
        <end position="390"/>
    </location>
</feature>
<dbReference type="GO" id="GO:0032259">
    <property type="term" value="P:methylation"/>
    <property type="evidence" value="ECO:0007669"/>
    <property type="project" value="UniProtKB-KW"/>
</dbReference>
<dbReference type="PANTHER" id="PTHR43712:SF12">
    <property type="entry name" value="STERIGMATOCYSTIN 8-O-METHYLTRANSFERASE"/>
    <property type="match status" value="1"/>
</dbReference>
<dbReference type="PANTHER" id="PTHR43712">
    <property type="entry name" value="PUTATIVE (AFU_ORTHOLOGUE AFUA_4G14580)-RELATED"/>
    <property type="match status" value="1"/>
</dbReference>
<gene>
    <name evidence="5" type="ORF">HETSPECPRED_002823</name>
</gene>
<dbReference type="Gene3D" id="3.40.50.150">
    <property type="entry name" value="Vaccinia Virus protein VP39"/>
    <property type="match status" value="1"/>
</dbReference>
<evidence type="ECO:0000256" key="1">
    <source>
        <dbReference type="ARBA" id="ARBA00022603"/>
    </source>
</evidence>
<protein>
    <recommendedName>
        <fullName evidence="4">O-methyltransferase C-terminal domain-containing protein</fullName>
    </recommendedName>
</protein>
<proteinExistence type="predicted"/>